<organism evidence="3 4">
    <name type="scientific">Actinomadura darangshiensis</name>
    <dbReference type="NCBI Taxonomy" id="705336"/>
    <lineage>
        <taxon>Bacteria</taxon>
        <taxon>Bacillati</taxon>
        <taxon>Actinomycetota</taxon>
        <taxon>Actinomycetes</taxon>
        <taxon>Streptosporangiales</taxon>
        <taxon>Thermomonosporaceae</taxon>
        <taxon>Actinomadura</taxon>
    </lineage>
</organism>
<feature type="chain" id="PRO_5020397156" evidence="1">
    <location>
        <begin position="31"/>
        <end position="278"/>
    </location>
</feature>
<dbReference type="InterPro" id="IPR038765">
    <property type="entry name" value="Papain-like_cys_pep_sf"/>
</dbReference>
<keyword evidence="4" id="KW-1185">Reference proteome</keyword>
<reference evidence="3 4" key="1">
    <citation type="submission" date="2019-03" db="EMBL/GenBank/DDBJ databases">
        <title>Draft genome sequences of novel Actinobacteria.</title>
        <authorList>
            <person name="Sahin N."/>
            <person name="Ay H."/>
            <person name="Saygin H."/>
        </authorList>
    </citation>
    <scope>NUCLEOTIDE SEQUENCE [LARGE SCALE GENOMIC DNA]</scope>
    <source>
        <strain evidence="3 4">DSM 45941</strain>
    </source>
</reference>
<feature type="domain" description="Peptidase C51" evidence="2">
    <location>
        <begin position="138"/>
        <end position="278"/>
    </location>
</feature>
<dbReference type="InterPro" id="IPR007921">
    <property type="entry name" value="CHAP_dom"/>
</dbReference>
<evidence type="ECO:0000259" key="2">
    <source>
        <dbReference type="PROSITE" id="PS50911"/>
    </source>
</evidence>
<name>A0A4V6PES3_9ACTN</name>
<feature type="signal peptide" evidence="1">
    <location>
        <begin position="1"/>
        <end position="30"/>
    </location>
</feature>
<dbReference type="PROSITE" id="PS50911">
    <property type="entry name" value="CHAP"/>
    <property type="match status" value="1"/>
</dbReference>
<protein>
    <submittedName>
        <fullName evidence="3">CHAP domain-containing protein</fullName>
    </submittedName>
</protein>
<gene>
    <name evidence="3" type="ORF">E1293_23825</name>
</gene>
<sequence>MSRFSRTAVTVTATTALAASSIVIASPASAAARDGVCNSGEFCYYYNSNNEGSVSDFWHPVGNYGATQPSCYEFKSSGSGKGVCVKNNAASVWNRTGHAVRVFYNSNFNGSSQSIASGAKANLNSTLKNNNASHAELGHSGDAEGTAVNDYDGDARGFAQNNCTAFAAWRIASRLSRYTFSNTWQRTWGDAQNWDNAARAVGITVNNTPKVGGIVVNDVHHSSSDGILHGHVAYINAVHSNGTFDVEEYNWNTHLGYGRRYNMRISSADSQFQHVIHF</sequence>
<dbReference type="Pfam" id="PF03995">
    <property type="entry name" value="Inhibitor_I36"/>
    <property type="match status" value="1"/>
</dbReference>
<dbReference type="Gene3D" id="3.90.1720.10">
    <property type="entry name" value="endopeptidase domain like (from Nostoc punctiforme)"/>
    <property type="match status" value="1"/>
</dbReference>
<dbReference type="AlphaFoldDB" id="A0A4V6PES3"/>
<accession>A0A4V6PES3</accession>
<dbReference type="Pfam" id="PF05257">
    <property type="entry name" value="CHAP"/>
    <property type="match status" value="1"/>
</dbReference>
<dbReference type="Proteomes" id="UP000295578">
    <property type="component" value="Unassembled WGS sequence"/>
</dbReference>
<dbReference type="OrthoDB" id="1099523at2"/>
<dbReference type="EMBL" id="SMKY01000115">
    <property type="protein sequence ID" value="TDD79307.1"/>
    <property type="molecule type" value="Genomic_DNA"/>
</dbReference>
<evidence type="ECO:0000256" key="1">
    <source>
        <dbReference type="SAM" id="SignalP"/>
    </source>
</evidence>
<proteinExistence type="predicted"/>
<evidence type="ECO:0000313" key="4">
    <source>
        <dbReference type="Proteomes" id="UP000295578"/>
    </source>
</evidence>
<keyword evidence="1" id="KW-0732">Signal</keyword>
<dbReference type="SUPFAM" id="SSF54001">
    <property type="entry name" value="Cysteine proteinases"/>
    <property type="match status" value="1"/>
</dbReference>
<comment type="caution">
    <text evidence="3">The sequence shown here is derived from an EMBL/GenBank/DDBJ whole genome shotgun (WGS) entry which is preliminary data.</text>
</comment>
<dbReference type="RefSeq" id="WP_132199672.1">
    <property type="nucleotide sequence ID" value="NZ_SMKY01000115.1"/>
</dbReference>
<evidence type="ECO:0000313" key="3">
    <source>
        <dbReference type="EMBL" id="TDD79307.1"/>
    </source>
</evidence>